<dbReference type="PROSITE" id="PS51128">
    <property type="entry name" value="ZF_DKSA_2"/>
    <property type="match status" value="1"/>
</dbReference>
<evidence type="ECO:0000256" key="1">
    <source>
        <dbReference type="ARBA" id="ARBA00022723"/>
    </source>
</evidence>
<feature type="compositionally biased region" description="Basic and acidic residues" evidence="5">
    <location>
        <begin position="1"/>
        <end position="12"/>
    </location>
</feature>
<dbReference type="InterPro" id="IPR000962">
    <property type="entry name" value="Znf_DskA_TraR"/>
</dbReference>
<dbReference type="InterPro" id="IPR020460">
    <property type="entry name" value="Znf_C4-type_bac"/>
</dbReference>
<protein>
    <submittedName>
        <fullName evidence="7">TraR/DksA family transcriptional regulator</fullName>
    </submittedName>
</protein>
<feature type="compositionally biased region" description="Basic and acidic residues" evidence="5">
    <location>
        <begin position="107"/>
        <end position="120"/>
    </location>
</feature>
<accession>A0ABY8K9G0</accession>
<dbReference type="RefSeq" id="WP_279336546.1">
    <property type="nucleotide sequence ID" value="NZ_CP121682.1"/>
</dbReference>
<dbReference type="InterPro" id="IPR037187">
    <property type="entry name" value="DnaK_N"/>
</dbReference>
<dbReference type="PROSITE" id="PS01102">
    <property type="entry name" value="ZF_DKSA_1"/>
    <property type="match status" value="1"/>
</dbReference>
<feature type="compositionally biased region" description="Gly residues" evidence="5">
    <location>
        <begin position="86"/>
        <end position="100"/>
    </location>
</feature>
<evidence type="ECO:0000256" key="2">
    <source>
        <dbReference type="ARBA" id="ARBA00022771"/>
    </source>
</evidence>
<dbReference type="EMBL" id="CP121682">
    <property type="protein sequence ID" value="WGD43496.1"/>
    <property type="molecule type" value="Genomic_DNA"/>
</dbReference>
<reference evidence="7 8" key="1">
    <citation type="submission" date="2023-03" db="EMBL/GenBank/DDBJ databases">
        <authorList>
            <person name="Mo P."/>
        </authorList>
    </citation>
    <scope>NUCLEOTIDE SEQUENCE [LARGE SCALE GENOMIC DNA]</scope>
    <source>
        <strain evidence="7 8">HUAS 5</strain>
    </source>
</reference>
<keyword evidence="2" id="KW-0863">Zinc-finger</keyword>
<dbReference type="SUPFAM" id="SSF109635">
    <property type="entry name" value="DnaK suppressor protein DksA, alpha-hairpin domain"/>
    <property type="match status" value="1"/>
</dbReference>
<evidence type="ECO:0000256" key="5">
    <source>
        <dbReference type="SAM" id="MobiDB-lite"/>
    </source>
</evidence>
<evidence type="ECO:0000313" key="7">
    <source>
        <dbReference type="EMBL" id="WGD43496.1"/>
    </source>
</evidence>
<name>A0ABY8K9G0_9ACTN</name>
<organism evidence="7 8">
    <name type="scientific">Streptomyces cathayae</name>
    <dbReference type="NCBI Taxonomy" id="3031124"/>
    <lineage>
        <taxon>Bacteria</taxon>
        <taxon>Bacillati</taxon>
        <taxon>Actinomycetota</taxon>
        <taxon>Actinomycetes</taxon>
        <taxon>Kitasatosporales</taxon>
        <taxon>Streptomycetaceae</taxon>
        <taxon>Streptomyces</taxon>
    </lineage>
</organism>
<evidence type="ECO:0000259" key="6">
    <source>
        <dbReference type="Pfam" id="PF01258"/>
    </source>
</evidence>
<keyword evidence="1" id="KW-0479">Metal-binding</keyword>
<keyword evidence="8" id="KW-1185">Reference proteome</keyword>
<keyword evidence="3" id="KW-0862">Zinc</keyword>
<dbReference type="InterPro" id="IPR020458">
    <property type="entry name" value="Znf_DskA_TraR_CS"/>
</dbReference>
<feature type="compositionally biased region" description="Low complexity" evidence="5">
    <location>
        <begin position="38"/>
        <end position="54"/>
    </location>
</feature>
<sequence length="310" mass="31137">MVAKKTADEKSAPSRAAPVSGGGAEGEGGRRSAEEGGKAAAAKGAAARKAAAKTAAEKKTAGKAAKGTAAKKAAGKKAVSAAAADGSGGETAGAGAGVGRAGASRGVGERAGRGAAHEGTTRTSGGTQDMAGRGTATDAGAAEAATQTGATTVGAKKTPGTATTAKTAVPKARIAAVEPGDLAVRPGEDPWTLKEVEDARVELMTEVLRLREEISSSERSLAGLMRDSGDGAGDDQADTGTKNITREHELALAANAREMLTQYEHAMQRLDAGTYGLCENCGDPIGKARMQAFPRATLCVECKQKQERRY</sequence>
<feature type="zinc finger region" description="dksA C4-type" evidence="4">
    <location>
        <begin position="278"/>
        <end position="302"/>
    </location>
</feature>
<gene>
    <name evidence="7" type="ORF">PYS65_27065</name>
</gene>
<feature type="domain" description="Zinc finger DksA/TraR C4-type" evidence="6">
    <location>
        <begin position="273"/>
        <end position="308"/>
    </location>
</feature>
<feature type="region of interest" description="Disordered" evidence="5">
    <location>
        <begin position="1"/>
        <end position="168"/>
    </location>
</feature>
<dbReference type="Gene3D" id="1.20.120.910">
    <property type="entry name" value="DksA, coiled-coil domain"/>
    <property type="match status" value="1"/>
</dbReference>
<dbReference type="SUPFAM" id="SSF57716">
    <property type="entry name" value="Glucocorticoid receptor-like (DNA-binding domain)"/>
    <property type="match status" value="1"/>
</dbReference>
<dbReference type="PANTHER" id="PTHR33823:SF2">
    <property type="entry name" value="RNA POLYMERASE-BINDING TRANSCRIPTION FACTOR DKSA"/>
    <property type="match status" value="1"/>
</dbReference>
<feature type="compositionally biased region" description="Low complexity" evidence="5">
    <location>
        <begin position="62"/>
        <end position="85"/>
    </location>
</feature>
<feature type="region of interest" description="Disordered" evidence="5">
    <location>
        <begin position="223"/>
        <end position="243"/>
    </location>
</feature>
<evidence type="ECO:0000313" key="8">
    <source>
        <dbReference type="Proteomes" id="UP001216440"/>
    </source>
</evidence>
<dbReference type="Pfam" id="PF01258">
    <property type="entry name" value="zf-dskA_traR"/>
    <property type="match status" value="1"/>
</dbReference>
<feature type="compositionally biased region" description="Basic and acidic residues" evidence="5">
    <location>
        <begin position="27"/>
        <end position="37"/>
    </location>
</feature>
<feature type="compositionally biased region" description="Low complexity" evidence="5">
    <location>
        <begin position="131"/>
        <end position="168"/>
    </location>
</feature>
<evidence type="ECO:0000256" key="3">
    <source>
        <dbReference type="ARBA" id="ARBA00022833"/>
    </source>
</evidence>
<proteinExistence type="predicted"/>
<dbReference type="PANTHER" id="PTHR33823">
    <property type="entry name" value="RNA POLYMERASE-BINDING TRANSCRIPTION FACTOR DKSA-RELATED"/>
    <property type="match status" value="1"/>
</dbReference>
<dbReference type="Proteomes" id="UP001216440">
    <property type="component" value="Chromosome"/>
</dbReference>
<evidence type="ECO:0000256" key="4">
    <source>
        <dbReference type="PROSITE-ProRule" id="PRU00510"/>
    </source>
</evidence>
<dbReference type="PRINTS" id="PR00618">
    <property type="entry name" value="DKSAZNFINGER"/>
</dbReference>